<dbReference type="Pfam" id="PF07731">
    <property type="entry name" value="Cu-oxidase_2"/>
    <property type="match status" value="1"/>
</dbReference>
<dbReference type="Pfam" id="PF00394">
    <property type="entry name" value="Cu-oxidase"/>
    <property type="match status" value="1"/>
</dbReference>
<evidence type="ECO:0008006" key="13">
    <source>
        <dbReference type="Google" id="ProtNLM"/>
    </source>
</evidence>
<dbReference type="Gene3D" id="2.60.40.420">
    <property type="entry name" value="Cupredoxins - blue copper proteins"/>
    <property type="match status" value="3"/>
</dbReference>
<comment type="caution">
    <text evidence="11">The sequence shown here is derived from an EMBL/GenBank/DDBJ whole genome shotgun (WGS) entry which is preliminary data.</text>
</comment>
<feature type="chain" id="PRO_5046766018" description="L-ascorbate oxidase" evidence="7">
    <location>
        <begin position="22"/>
        <end position="652"/>
    </location>
</feature>
<proteinExistence type="inferred from homology"/>
<evidence type="ECO:0000259" key="8">
    <source>
        <dbReference type="Pfam" id="PF00394"/>
    </source>
</evidence>
<dbReference type="InterPro" id="IPR008972">
    <property type="entry name" value="Cupredoxin"/>
</dbReference>
<keyword evidence="3" id="KW-0560">Oxidoreductase</keyword>
<evidence type="ECO:0000256" key="1">
    <source>
        <dbReference type="ARBA" id="ARBA00010609"/>
    </source>
</evidence>
<dbReference type="EMBL" id="CALNXK010000017">
    <property type="protein sequence ID" value="CAH3105135.1"/>
    <property type="molecule type" value="Genomic_DNA"/>
</dbReference>
<feature type="region of interest" description="Disordered" evidence="5">
    <location>
        <begin position="345"/>
        <end position="367"/>
    </location>
</feature>
<dbReference type="PROSITE" id="PS00079">
    <property type="entry name" value="MULTICOPPER_OXIDASE1"/>
    <property type="match status" value="1"/>
</dbReference>
<dbReference type="InterPro" id="IPR001117">
    <property type="entry name" value="Cu-oxidase_2nd"/>
</dbReference>
<dbReference type="InterPro" id="IPR002355">
    <property type="entry name" value="Cu_oxidase_Cu_BS"/>
</dbReference>
<evidence type="ECO:0000256" key="4">
    <source>
        <dbReference type="ARBA" id="ARBA00023008"/>
    </source>
</evidence>
<name>A0ABN8NF92_9CNID</name>
<dbReference type="InterPro" id="IPR011707">
    <property type="entry name" value="Cu-oxidase-like_N"/>
</dbReference>
<dbReference type="Pfam" id="PF07732">
    <property type="entry name" value="Cu-oxidase_3"/>
    <property type="match status" value="1"/>
</dbReference>
<dbReference type="CDD" id="cd04206">
    <property type="entry name" value="CuRO_1_LCC_like"/>
    <property type="match status" value="1"/>
</dbReference>
<dbReference type="Proteomes" id="UP001159405">
    <property type="component" value="Unassembled WGS sequence"/>
</dbReference>
<dbReference type="PROSITE" id="PS00080">
    <property type="entry name" value="MULTICOPPER_OXIDASE2"/>
    <property type="match status" value="1"/>
</dbReference>
<keyword evidence="6" id="KW-0812">Transmembrane</keyword>
<gene>
    <name evidence="11" type="ORF">PLOB_00012679</name>
</gene>
<keyword evidence="6" id="KW-1133">Transmembrane helix</keyword>
<feature type="domain" description="Plastocyanin-like" evidence="9">
    <location>
        <begin position="433"/>
        <end position="565"/>
    </location>
</feature>
<dbReference type="InterPro" id="IPR045087">
    <property type="entry name" value="Cu-oxidase_fam"/>
</dbReference>
<dbReference type="InterPro" id="IPR011706">
    <property type="entry name" value="Cu-oxidase_C"/>
</dbReference>
<dbReference type="PANTHER" id="PTHR11709">
    <property type="entry name" value="MULTI-COPPER OXIDASE"/>
    <property type="match status" value="1"/>
</dbReference>
<sequence length="652" mass="73441">MPNRAWLLSVLFPLILTATESKDYEFNVAWSYRSPDCVERPIVTINDDFPGPTIRVKVGEEVRVKVNNNLPSDAITIHWHGQEQRKNVWHDGIGMISNCPIPPKTSFTYIFRVNDKPGTYFYHGHLGGIRAAGLYGVLIIDPAPAVSEQWSYEGDHTLLLSDWYHAIQHELSIGLLEEEFRWAGDPQSIILNGKGFFNCSDNGVSEGTPFPYWKPVRTVYCHQSKCPGHEILEVEKGKTYRLRLINTAELSFMNFAIENHSLTVVEADGLPVQGMNVTSLDINSGQRYSVLFTADQAVDAYWVSVMTRHRKNVVTGQAILKYKGANKDKPDTDVDVVKATQPTWDNSSASYAQQSQLHGKDSAPPNDKVTRRIVMLGTQERYDWSSGVQYNNPMIPPEDNCNSTGRHLRWAVNRVSYKWETTPVLHMVYFNLAPNTMTEERGYFKINSGDVIDIVVQNYPACNRVCEQHPWHLHGHKFWVVGMGLGNWNGSAEQIASLEPENAVKRDTVTVLPDAEKPFGSQKEQGGCGWVVVRFVAENPGVWPFHCHITWHFVMGMQVIFIESADKLPKPSSNIPACGDVTPQMFVDKMKSDETPKAGGEKDCKDDTTLLVILVIGWSLFVVSFVLLIVLICRLRQRVEFGLVKSNNVAMT</sequence>
<reference evidence="11 12" key="1">
    <citation type="submission" date="2022-05" db="EMBL/GenBank/DDBJ databases">
        <authorList>
            <consortium name="Genoscope - CEA"/>
            <person name="William W."/>
        </authorList>
    </citation>
    <scope>NUCLEOTIDE SEQUENCE [LARGE SCALE GENOMIC DNA]</scope>
</reference>
<feature type="domain" description="Plastocyanin-like" evidence="10">
    <location>
        <begin position="28"/>
        <end position="143"/>
    </location>
</feature>
<dbReference type="PANTHER" id="PTHR11709:SF394">
    <property type="entry name" value="FI03373P-RELATED"/>
    <property type="match status" value="1"/>
</dbReference>
<dbReference type="InterPro" id="IPR033138">
    <property type="entry name" value="Cu_oxidase_CS"/>
</dbReference>
<organism evidence="11 12">
    <name type="scientific">Porites lobata</name>
    <dbReference type="NCBI Taxonomy" id="104759"/>
    <lineage>
        <taxon>Eukaryota</taxon>
        <taxon>Metazoa</taxon>
        <taxon>Cnidaria</taxon>
        <taxon>Anthozoa</taxon>
        <taxon>Hexacorallia</taxon>
        <taxon>Scleractinia</taxon>
        <taxon>Fungiina</taxon>
        <taxon>Poritidae</taxon>
        <taxon>Porites</taxon>
    </lineage>
</organism>
<accession>A0ABN8NF92</accession>
<keyword evidence="2" id="KW-0479">Metal-binding</keyword>
<evidence type="ECO:0000256" key="3">
    <source>
        <dbReference type="ARBA" id="ARBA00023002"/>
    </source>
</evidence>
<evidence type="ECO:0000256" key="7">
    <source>
        <dbReference type="SAM" id="SignalP"/>
    </source>
</evidence>
<keyword evidence="6" id="KW-0472">Membrane</keyword>
<keyword evidence="4" id="KW-0186">Copper</keyword>
<evidence type="ECO:0000256" key="2">
    <source>
        <dbReference type="ARBA" id="ARBA00022723"/>
    </source>
</evidence>
<evidence type="ECO:0000259" key="9">
    <source>
        <dbReference type="Pfam" id="PF07731"/>
    </source>
</evidence>
<feature type="compositionally biased region" description="Polar residues" evidence="5">
    <location>
        <begin position="345"/>
        <end position="357"/>
    </location>
</feature>
<protein>
    <recommendedName>
        <fullName evidence="13">L-ascorbate oxidase</fullName>
    </recommendedName>
</protein>
<evidence type="ECO:0000259" key="10">
    <source>
        <dbReference type="Pfam" id="PF07732"/>
    </source>
</evidence>
<keyword evidence="12" id="KW-1185">Reference proteome</keyword>
<evidence type="ECO:0000256" key="5">
    <source>
        <dbReference type="SAM" id="MobiDB-lite"/>
    </source>
</evidence>
<evidence type="ECO:0000313" key="12">
    <source>
        <dbReference type="Proteomes" id="UP001159405"/>
    </source>
</evidence>
<feature type="signal peptide" evidence="7">
    <location>
        <begin position="1"/>
        <end position="21"/>
    </location>
</feature>
<dbReference type="SUPFAM" id="SSF49503">
    <property type="entry name" value="Cupredoxins"/>
    <property type="match status" value="3"/>
</dbReference>
<evidence type="ECO:0000256" key="6">
    <source>
        <dbReference type="SAM" id="Phobius"/>
    </source>
</evidence>
<keyword evidence="7" id="KW-0732">Signal</keyword>
<evidence type="ECO:0000313" key="11">
    <source>
        <dbReference type="EMBL" id="CAH3105135.1"/>
    </source>
</evidence>
<feature type="transmembrane region" description="Helical" evidence="6">
    <location>
        <begin position="610"/>
        <end position="633"/>
    </location>
</feature>
<comment type="similarity">
    <text evidence="1">Belongs to the multicopper oxidase family.</text>
</comment>
<feature type="domain" description="Plastocyanin-like" evidence="8">
    <location>
        <begin position="155"/>
        <end position="325"/>
    </location>
</feature>